<accession>A0A923TAM3</accession>
<reference evidence="3" key="1">
    <citation type="submission" date="2020-08" db="EMBL/GenBank/DDBJ databases">
        <title>Lewinella bacteria from marine environments.</title>
        <authorList>
            <person name="Zhong Y."/>
        </authorList>
    </citation>
    <scope>NUCLEOTIDE SEQUENCE</scope>
    <source>
        <strain evidence="3">KCTC 42187</strain>
    </source>
</reference>
<dbReference type="SUPFAM" id="SSF53850">
    <property type="entry name" value="Periplasmic binding protein-like II"/>
    <property type="match status" value="1"/>
</dbReference>
<keyword evidence="4" id="KW-1185">Reference proteome</keyword>
<evidence type="ECO:0000256" key="1">
    <source>
        <dbReference type="ARBA" id="ARBA00022729"/>
    </source>
</evidence>
<comment type="caution">
    <text evidence="3">The sequence shown here is derived from an EMBL/GenBank/DDBJ whole genome shotgun (WGS) entry which is preliminary data.</text>
</comment>
<dbReference type="PANTHER" id="PTHR30006:SF24">
    <property type="entry name" value="SLL0237 PROTEIN"/>
    <property type="match status" value="1"/>
</dbReference>
<feature type="signal peptide" evidence="2">
    <location>
        <begin position="1"/>
        <end position="26"/>
    </location>
</feature>
<dbReference type="Pfam" id="PF13416">
    <property type="entry name" value="SBP_bac_8"/>
    <property type="match status" value="1"/>
</dbReference>
<dbReference type="AlphaFoldDB" id="A0A923TAM3"/>
<dbReference type="EMBL" id="JACSIT010000153">
    <property type="protein sequence ID" value="MBC6996671.1"/>
    <property type="molecule type" value="Genomic_DNA"/>
</dbReference>
<name>A0A923TAM3_9BACT</name>
<protein>
    <submittedName>
        <fullName evidence="3">Extracellular solute-binding protein</fullName>
    </submittedName>
</protein>
<dbReference type="InterPro" id="IPR006059">
    <property type="entry name" value="SBP"/>
</dbReference>
<evidence type="ECO:0000256" key="2">
    <source>
        <dbReference type="SAM" id="SignalP"/>
    </source>
</evidence>
<dbReference type="Gene3D" id="3.40.190.10">
    <property type="entry name" value="Periplasmic binding protein-like II"/>
    <property type="match status" value="2"/>
</dbReference>
<dbReference type="PANTHER" id="PTHR30006">
    <property type="entry name" value="THIAMINE-BINDING PERIPLASMIC PROTEIN-RELATED"/>
    <property type="match status" value="1"/>
</dbReference>
<keyword evidence="1 2" id="KW-0732">Signal</keyword>
<dbReference type="RefSeq" id="WP_187468673.1">
    <property type="nucleotide sequence ID" value="NZ_JACSIT010000153.1"/>
</dbReference>
<evidence type="ECO:0000313" key="4">
    <source>
        <dbReference type="Proteomes" id="UP000650081"/>
    </source>
</evidence>
<dbReference type="Proteomes" id="UP000650081">
    <property type="component" value="Unassembled WGS sequence"/>
</dbReference>
<organism evidence="3 4">
    <name type="scientific">Neolewinella lacunae</name>
    <dbReference type="NCBI Taxonomy" id="1517758"/>
    <lineage>
        <taxon>Bacteria</taxon>
        <taxon>Pseudomonadati</taxon>
        <taxon>Bacteroidota</taxon>
        <taxon>Saprospiria</taxon>
        <taxon>Saprospirales</taxon>
        <taxon>Lewinellaceae</taxon>
        <taxon>Neolewinella</taxon>
    </lineage>
</organism>
<evidence type="ECO:0000313" key="3">
    <source>
        <dbReference type="EMBL" id="MBC6996671.1"/>
    </source>
</evidence>
<sequence length="356" mass="39236">MRLAFRLCCFLLVLALLGCGDQGKDAAASTSPANNDIPVGLKLLTWRYLAQDAALVKEFEQRFRTKVEVKVRPMREIVADAQAGRSLQADVLILPTLEDAVRMKGFNMLQPFFVDAFTNGDVGDNYLDRDGYYAGLTQWTMVAVYNPNAVTSEEAGTYRGLAEVPLRGIRLGVAHPDSSGLAAVIGALHANLNPDAAALWTNSIYRLAAGGLQGSDYDQLDRMLAGELDMALVSMGAVARWFLNGDPKHYEAGGAWRVRFPHTQATNMNFINMTCITMPANAPNRNMAASFINYMFSKEVQEQLSNAWFEFPTHAFAEANEYLYGFPDRLGYKLSAESLEQNIPIGWALVNAQAEQ</sequence>
<proteinExistence type="predicted"/>
<dbReference type="PROSITE" id="PS51257">
    <property type="entry name" value="PROKAR_LIPOPROTEIN"/>
    <property type="match status" value="1"/>
</dbReference>
<gene>
    <name evidence="3" type="ORF">H9S92_21040</name>
</gene>
<feature type="chain" id="PRO_5038009269" evidence="2">
    <location>
        <begin position="27"/>
        <end position="356"/>
    </location>
</feature>